<gene>
    <name evidence="1" type="ORF">LSAA_3406</name>
</gene>
<keyword evidence="2" id="KW-1185">Reference proteome</keyword>
<evidence type="ECO:0000313" key="2">
    <source>
        <dbReference type="Proteomes" id="UP000675881"/>
    </source>
</evidence>
<sequence>MDFIGSLPIWNIFESYNDILHIIKNSHDILIRRIKKMAAMQNLILGLVLERVSVAEDHVNCDDDIISSRNNLLNDKPGLSMKAIAREIGITTSCKTVLPSTTRRQPGSGSLKTSPTTGTRISTPSQIPWGKKEYLITSIMDVFTKIPRENVMNACAFLWSHLEEIFMCMS</sequence>
<proteinExistence type="predicted"/>
<accession>A0A7R8CJC5</accession>
<protein>
    <submittedName>
        <fullName evidence="1">(salmon louse) hypothetical protein</fullName>
    </submittedName>
</protein>
<evidence type="ECO:0000313" key="1">
    <source>
        <dbReference type="EMBL" id="CAF2804260.1"/>
    </source>
</evidence>
<dbReference type="EMBL" id="HG994590">
    <property type="protein sequence ID" value="CAF2804260.1"/>
    <property type="molecule type" value="Genomic_DNA"/>
</dbReference>
<dbReference type="AlphaFoldDB" id="A0A7R8CJC5"/>
<dbReference type="Proteomes" id="UP000675881">
    <property type="component" value="Chromosome 11"/>
</dbReference>
<name>A0A7R8CJC5_LEPSM</name>
<reference evidence="1" key="1">
    <citation type="submission" date="2021-02" db="EMBL/GenBank/DDBJ databases">
        <authorList>
            <person name="Bekaert M."/>
        </authorList>
    </citation>
    <scope>NUCLEOTIDE SEQUENCE</scope>
    <source>
        <strain evidence="1">IoA-00</strain>
    </source>
</reference>
<organism evidence="1 2">
    <name type="scientific">Lepeophtheirus salmonis</name>
    <name type="common">Salmon louse</name>
    <name type="synonym">Caligus salmonis</name>
    <dbReference type="NCBI Taxonomy" id="72036"/>
    <lineage>
        <taxon>Eukaryota</taxon>
        <taxon>Metazoa</taxon>
        <taxon>Ecdysozoa</taxon>
        <taxon>Arthropoda</taxon>
        <taxon>Crustacea</taxon>
        <taxon>Multicrustacea</taxon>
        <taxon>Hexanauplia</taxon>
        <taxon>Copepoda</taxon>
        <taxon>Siphonostomatoida</taxon>
        <taxon>Caligidae</taxon>
        <taxon>Lepeophtheirus</taxon>
    </lineage>
</organism>